<evidence type="ECO:0000313" key="2">
    <source>
        <dbReference type="EMBL" id="PWG65670.1"/>
    </source>
</evidence>
<feature type="compositionally biased region" description="Basic and acidic residues" evidence="1">
    <location>
        <begin position="8"/>
        <end position="23"/>
    </location>
</feature>
<dbReference type="Proteomes" id="UP000245876">
    <property type="component" value="Unassembled WGS sequence"/>
</dbReference>
<proteinExistence type="predicted"/>
<dbReference type="OrthoDB" id="10013722at2"/>
<comment type="caution">
    <text evidence="2">The sequence shown here is derived from an EMBL/GenBank/DDBJ whole genome shotgun (WGS) entry which is preliminary data.</text>
</comment>
<evidence type="ECO:0000256" key="1">
    <source>
        <dbReference type="SAM" id="MobiDB-lite"/>
    </source>
</evidence>
<feature type="region of interest" description="Disordered" evidence="1">
    <location>
        <begin position="1"/>
        <end position="36"/>
    </location>
</feature>
<protein>
    <submittedName>
        <fullName evidence="2">Uncharacterized protein</fullName>
    </submittedName>
</protein>
<gene>
    <name evidence="2" type="ORF">DF196_06980</name>
</gene>
<organism evidence="2 3">
    <name type="scientific">Bifidobacterium callitrichidarum</name>
    <dbReference type="NCBI Taxonomy" id="2052941"/>
    <lineage>
        <taxon>Bacteria</taxon>
        <taxon>Bacillati</taxon>
        <taxon>Actinomycetota</taxon>
        <taxon>Actinomycetes</taxon>
        <taxon>Bifidobacteriales</taxon>
        <taxon>Bifidobacteriaceae</taxon>
        <taxon>Bifidobacterium</taxon>
    </lineage>
</organism>
<accession>A0A2U2N9B8</accession>
<evidence type="ECO:0000313" key="3">
    <source>
        <dbReference type="Proteomes" id="UP000245876"/>
    </source>
</evidence>
<dbReference type="EMBL" id="QFFM01000012">
    <property type="protein sequence ID" value="PWG65670.1"/>
    <property type="molecule type" value="Genomic_DNA"/>
</dbReference>
<dbReference type="RefSeq" id="WP_109057139.1">
    <property type="nucleotide sequence ID" value="NZ_QFFM01000012.1"/>
</dbReference>
<dbReference type="AlphaFoldDB" id="A0A2U2N9B8"/>
<reference evidence="2 3" key="1">
    <citation type="journal article" date="2018" name="Int. J. Syst. Evol. Microbiol.">
        <title>Bifidobacterium callitrichidarum sp. nov. from the faeces of the emperor tamarin (Saguinus imperator).</title>
        <authorList>
            <person name="Modesto M."/>
            <person name="Michelini S."/>
            <person name="Sansosti M.C."/>
            <person name="De Filippo C."/>
            <person name="Cavalieri D."/>
            <person name="Qvirist L."/>
            <person name="Andlid T."/>
            <person name="Spiezio C."/>
            <person name="Sandri C."/>
            <person name="Pascarelli S."/>
            <person name="Sgorbati B."/>
            <person name="Mattarelli P."/>
        </authorList>
    </citation>
    <scope>NUCLEOTIDE SEQUENCE [LARGE SCALE GENOMIC DNA]</scope>
    <source>
        <strain evidence="2 3">TRI 5</strain>
    </source>
</reference>
<keyword evidence="3" id="KW-1185">Reference proteome</keyword>
<sequence>MASNEFDPSEHPRNTDGTFKETGKNQPGALPMPDMNQVNINEDFAKRGRERMSFLDQTLIKKAQDEYDQRALAPGEDCYRIDNGLYVSAKEFEQLPEIDRNRYIAWGNMDLYDDADELKEAWNDQDAIRDLAANSVEDDDANVYYTEAEVTYADDLSYTPEFDDKIGYDFNDGANEALAHHPDIDMEEGPNGYGRIVSKTNKERTANLGREGDGYRLIYQGPNAPEAKDFNDDPTAYRQAFANARDAMAAGIRWVEEGRA</sequence>
<name>A0A2U2N9B8_9BIFI</name>